<organism evidence="7 8">
    <name type="scientific">Thiorhodovibrio frisius</name>
    <dbReference type="NCBI Taxonomy" id="631362"/>
    <lineage>
        <taxon>Bacteria</taxon>
        <taxon>Pseudomonadati</taxon>
        <taxon>Pseudomonadota</taxon>
        <taxon>Gammaproteobacteria</taxon>
        <taxon>Chromatiales</taxon>
        <taxon>Chromatiaceae</taxon>
        <taxon>Thiorhodovibrio</taxon>
    </lineage>
</organism>
<reference evidence="7 8" key="2">
    <citation type="submission" date="2011-11" db="EMBL/GenBank/DDBJ databases">
        <authorList>
            <consortium name="US DOE Joint Genome Institute"/>
            <person name="Lucas S."/>
            <person name="Han J."/>
            <person name="Lapidus A."/>
            <person name="Cheng J.-F."/>
            <person name="Goodwin L."/>
            <person name="Pitluck S."/>
            <person name="Peters L."/>
            <person name="Ovchinnikova G."/>
            <person name="Zhang X."/>
            <person name="Detter J.C."/>
            <person name="Han C."/>
            <person name="Tapia R."/>
            <person name="Land M."/>
            <person name="Hauser L."/>
            <person name="Kyrpides N."/>
            <person name="Ivanova N."/>
            <person name="Pagani I."/>
            <person name="Vogl K."/>
            <person name="Liu Z."/>
            <person name="Overmann J."/>
            <person name="Frigaard N.-U."/>
            <person name="Bryant D."/>
            <person name="Woyke T."/>
        </authorList>
    </citation>
    <scope>NUCLEOTIDE SEQUENCE [LARGE SCALE GENOMIC DNA]</scope>
    <source>
        <strain evidence="7 8">970</strain>
    </source>
</reference>
<feature type="transmembrane region" description="Helical" evidence="5">
    <location>
        <begin position="74"/>
        <end position="95"/>
    </location>
</feature>
<dbReference type="EMBL" id="JH603168">
    <property type="protein sequence ID" value="EIC23364.1"/>
    <property type="molecule type" value="Genomic_DNA"/>
</dbReference>
<keyword evidence="2 5" id="KW-0812">Transmembrane</keyword>
<dbReference type="Pfam" id="PF07298">
    <property type="entry name" value="NnrU"/>
    <property type="match status" value="1"/>
</dbReference>
<feature type="domain" description="NnrU" evidence="6">
    <location>
        <begin position="4"/>
        <end position="191"/>
    </location>
</feature>
<evidence type="ECO:0000313" key="7">
    <source>
        <dbReference type="EMBL" id="EIC23364.1"/>
    </source>
</evidence>
<keyword evidence="3 5" id="KW-1133">Transmembrane helix</keyword>
<evidence type="ECO:0000256" key="5">
    <source>
        <dbReference type="SAM" id="Phobius"/>
    </source>
</evidence>
<gene>
    <name evidence="7" type="ORF">Thi970DRAFT_01024</name>
</gene>
<name>H8YY38_9GAMM</name>
<comment type="subcellular location">
    <subcellularLocation>
        <location evidence="1">Membrane</location>
        <topology evidence="1">Multi-pass membrane protein</topology>
    </subcellularLocation>
</comment>
<dbReference type="AlphaFoldDB" id="H8YY38"/>
<sequence>MFELITGLLLFLGTHSTAIVRPAWRARAIDRLGVAVWKIGYALLSLLGLWLIIQGYGDARASLDPTILYQPPTWLRHLVLLLMLPVFPLLLAAYLPGRIQQATKHPMLAGVKIWAFAHLLANGSLADVLLFGSFLAWAVADRISLKRRGLGSESVPGASAGQWNDWIVLIAGVLVYLLFLFWAHQWLFGRAPLG</sequence>
<evidence type="ECO:0000256" key="4">
    <source>
        <dbReference type="ARBA" id="ARBA00023136"/>
    </source>
</evidence>
<feature type="transmembrane region" description="Helical" evidence="5">
    <location>
        <begin position="35"/>
        <end position="53"/>
    </location>
</feature>
<keyword evidence="4 5" id="KW-0472">Membrane</keyword>
<feature type="transmembrane region" description="Helical" evidence="5">
    <location>
        <begin position="166"/>
        <end position="188"/>
    </location>
</feature>
<dbReference type="HOGENOM" id="CLU_104582_1_0_6"/>
<feature type="transmembrane region" description="Helical" evidence="5">
    <location>
        <begin position="115"/>
        <end position="140"/>
    </location>
</feature>
<dbReference type="InterPro" id="IPR009915">
    <property type="entry name" value="NnrU_dom"/>
</dbReference>
<evidence type="ECO:0000256" key="3">
    <source>
        <dbReference type="ARBA" id="ARBA00022989"/>
    </source>
</evidence>
<dbReference type="RefSeq" id="WP_009147448.1">
    <property type="nucleotide sequence ID" value="NZ_CP121471.1"/>
</dbReference>
<dbReference type="Proteomes" id="UP000002964">
    <property type="component" value="Unassembled WGS sequence"/>
</dbReference>
<evidence type="ECO:0000256" key="2">
    <source>
        <dbReference type="ARBA" id="ARBA00022692"/>
    </source>
</evidence>
<keyword evidence="8" id="KW-1185">Reference proteome</keyword>
<dbReference type="STRING" id="631362.Thi970DRAFT_01024"/>
<dbReference type="OrthoDB" id="5293641at2"/>
<dbReference type="GO" id="GO:0016020">
    <property type="term" value="C:membrane"/>
    <property type="evidence" value="ECO:0007669"/>
    <property type="project" value="UniProtKB-SubCell"/>
</dbReference>
<evidence type="ECO:0000259" key="6">
    <source>
        <dbReference type="Pfam" id="PF07298"/>
    </source>
</evidence>
<evidence type="ECO:0000313" key="8">
    <source>
        <dbReference type="Proteomes" id="UP000002964"/>
    </source>
</evidence>
<proteinExistence type="predicted"/>
<dbReference type="eggNOG" id="COG4094">
    <property type="taxonomic scope" value="Bacteria"/>
</dbReference>
<accession>H8YY38</accession>
<reference evidence="8" key="1">
    <citation type="submission" date="2011-06" db="EMBL/GenBank/DDBJ databases">
        <authorList>
            <consortium name="US DOE Joint Genome Institute (JGI-PGF)"/>
            <person name="Lucas S."/>
            <person name="Han J."/>
            <person name="Lapidus A."/>
            <person name="Cheng J.-F."/>
            <person name="Goodwin L."/>
            <person name="Pitluck S."/>
            <person name="Peters L."/>
            <person name="Land M.L."/>
            <person name="Hauser L."/>
            <person name="Vogl K."/>
            <person name="Liu Z."/>
            <person name="Overmann J."/>
            <person name="Frigaard N.-U."/>
            <person name="Bryant D.A."/>
            <person name="Woyke T.J."/>
        </authorList>
    </citation>
    <scope>NUCLEOTIDE SEQUENCE [LARGE SCALE GENOMIC DNA]</scope>
    <source>
        <strain evidence="8">970</strain>
    </source>
</reference>
<protein>
    <submittedName>
        <fullName evidence="7">Putative membrane protein</fullName>
    </submittedName>
</protein>
<evidence type="ECO:0000256" key="1">
    <source>
        <dbReference type="ARBA" id="ARBA00004141"/>
    </source>
</evidence>